<dbReference type="Proteomes" id="UP000317010">
    <property type="component" value="Unassembled WGS sequence"/>
</dbReference>
<dbReference type="InterPro" id="IPR036388">
    <property type="entry name" value="WH-like_DNA-bd_sf"/>
</dbReference>
<dbReference type="InterPro" id="IPR036390">
    <property type="entry name" value="WH_DNA-bd_sf"/>
</dbReference>
<dbReference type="PANTHER" id="PTHR33202:SF22">
    <property type="entry name" value="HYDROGEN PEROXIDE SENSITIVE REPRESSOR"/>
    <property type="match status" value="1"/>
</dbReference>
<dbReference type="Gene3D" id="1.10.10.10">
    <property type="entry name" value="Winged helix-like DNA-binding domain superfamily/Winged helix DNA-binding domain"/>
    <property type="match status" value="1"/>
</dbReference>
<comment type="caution">
    <text evidence="2">The sequence shown here is derived from an EMBL/GenBank/DDBJ whole genome shotgun (WGS) entry which is preliminary data.</text>
</comment>
<sequence length="142" mass="16359">MNPKEIKDRLKQYGLNLTLTRLKVLEVFLTKDRAVTYGELLKLTDKALDRITVYRTLKMFEELGIIHKIYTVSGLPNYALSHFEREQIVSNINQHLHFSCIKCKSVYCLDDQLVPAISLPDVYEIHSLNMVVIGICRNCNCG</sequence>
<dbReference type="RefSeq" id="WP_144910013.1">
    <property type="nucleotide sequence ID" value="NZ_VLLI01000002.1"/>
</dbReference>
<dbReference type="OrthoDB" id="594893at2"/>
<keyword evidence="1" id="KW-0479">Metal-binding</keyword>
<name>A0A562UD79_9SPHI</name>
<dbReference type="SUPFAM" id="SSF46785">
    <property type="entry name" value="Winged helix' DNA-binding domain"/>
    <property type="match status" value="1"/>
</dbReference>
<dbReference type="GO" id="GO:0000976">
    <property type="term" value="F:transcription cis-regulatory region binding"/>
    <property type="evidence" value="ECO:0007669"/>
    <property type="project" value="TreeGrafter"/>
</dbReference>
<accession>A0A562UD79</accession>
<gene>
    <name evidence="2" type="ORF">JN11_00905</name>
</gene>
<dbReference type="GO" id="GO:0003700">
    <property type="term" value="F:DNA-binding transcription factor activity"/>
    <property type="evidence" value="ECO:0007669"/>
    <property type="project" value="InterPro"/>
</dbReference>
<feature type="binding site" evidence="1">
    <location>
        <position position="139"/>
    </location>
    <ligand>
        <name>Zn(2+)</name>
        <dbReference type="ChEBI" id="CHEBI:29105"/>
    </ligand>
</feature>
<dbReference type="InterPro" id="IPR002481">
    <property type="entry name" value="FUR"/>
</dbReference>
<evidence type="ECO:0000256" key="1">
    <source>
        <dbReference type="PIRSR" id="PIRSR602481-1"/>
    </source>
</evidence>
<feature type="binding site" evidence="1">
    <location>
        <position position="100"/>
    </location>
    <ligand>
        <name>Zn(2+)</name>
        <dbReference type="ChEBI" id="CHEBI:29105"/>
    </ligand>
</feature>
<organism evidence="2 3">
    <name type="scientific">Mucilaginibacter frigoritolerans</name>
    <dbReference type="NCBI Taxonomy" id="652788"/>
    <lineage>
        <taxon>Bacteria</taxon>
        <taxon>Pseudomonadati</taxon>
        <taxon>Bacteroidota</taxon>
        <taxon>Sphingobacteriia</taxon>
        <taxon>Sphingobacteriales</taxon>
        <taxon>Sphingobacteriaceae</taxon>
        <taxon>Mucilaginibacter</taxon>
    </lineage>
</organism>
<proteinExistence type="predicted"/>
<keyword evidence="1" id="KW-0862">Zinc</keyword>
<dbReference type="EMBL" id="VLLI01000002">
    <property type="protein sequence ID" value="TWJ03367.1"/>
    <property type="molecule type" value="Genomic_DNA"/>
</dbReference>
<dbReference type="GO" id="GO:0008270">
    <property type="term" value="F:zinc ion binding"/>
    <property type="evidence" value="ECO:0007669"/>
    <property type="project" value="TreeGrafter"/>
</dbReference>
<evidence type="ECO:0000313" key="3">
    <source>
        <dbReference type="Proteomes" id="UP000317010"/>
    </source>
</evidence>
<dbReference type="PANTHER" id="PTHR33202">
    <property type="entry name" value="ZINC UPTAKE REGULATION PROTEIN"/>
    <property type="match status" value="1"/>
</dbReference>
<feature type="binding site" evidence="1">
    <location>
        <position position="136"/>
    </location>
    <ligand>
        <name>Zn(2+)</name>
        <dbReference type="ChEBI" id="CHEBI:29105"/>
    </ligand>
</feature>
<comment type="cofactor">
    <cofactor evidence="1">
        <name>Zn(2+)</name>
        <dbReference type="ChEBI" id="CHEBI:29105"/>
    </cofactor>
    <text evidence="1">Binds 1 zinc ion per subunit.</text>
</comment>
<feature type="binding site" evidence="1">
    <location>
        <position position="103"/>
    </location>
    <ligand>
        <name>Zn(2+)</name>
        <dbReference type="ChEBI" id="CHEBI:29105"/>
    </ligand>
</feature>
<dbReference type="GO" id="GO:1900376">
    <property type="term" value="P:regulation of secondary metabolite biosynthetic process"/>
    <property type="evidence" value="ECO:0007669"/>
    <property type="project" value="TreeGrafter"/>
</dbReference>
<evidence type="ECO:0000313" key="2">
    <source>
        <dbReference type="EMBL" id="TWJ03367.1"/>
    </source>
</evidence>
<dbReference type="Pfam" id="PF01475">
    <property type="entry name" value="FUR"/>
    <property type="match status" value="1"/>
</dbReference>
<dbReference type="GO" id="GO:0045892">
    <property type="term" value="P:negative regulation of DNA-templated transcription"/>
    <property type="evidence" value="ECO:0007669"/>
    <property type="project" value="TreeGrafter"/>
</dbReference>
<protein>
    <submittedName>
        <fullName evidence="2">Fur family ferric uptake transcriptional regulator</fullName>
    </submittedName>
</protein>
<keyword evidence="3" id="KW-1185">Reference proteome</keyword>
<dbReference type="AlphaFoldDB" id="A0A562UD79"/>
<reference evidence="2 3" key="1">
    <citation type="submission" date="2019-07" db="EMBL/GenBank/DDBJ databases">
        <title>Genomic Encyclopedia of Archaeal and Bacterial Type Strains, Phase II (KMG-II): from individual species to whole genera.</title>
        <authorList>
            <person name="Goeker M."/>
        </authorList>
    </citation>
    <scope>NUCLEOTIDE SEQUENCE [LARGE SCALE GENOMIC DNA]</scope>
    <source>
        <strain evidence="2 3">ATCC BAA-1854</strain>
    </source>
</reference>